<evidence type="ECO:0008006" key="5">
    <source>
        <dbReference type="Google" id="ProtNLM"/>
    </source>
</evidence>
<dbReference type="Gene3D" id="3.40.50.1820">
    <property type="entry name" value="alpha/beta hydrolase"/>
    <property type="match status" value="1"/>
</dbReference>
<accession>A0A2J5HGW6</accession>
<name>A0A2J5HGW6_9EURO</name>
<dbReference type="EMBL" id="KZ559627">
    <property type="protein sequence ID" value="PLN76108.1"/>
    <property type="molecule type" value="Genomic_DNA"/>
</dbReference>
<evidence type="ECO:0000256" key="2">
    <source>
        <dbReference type="SAM" id="Phobius"/>
    </source>
</evidence>
<keyword evidence="2" id="KW-0472">Membrane</keyword>
<organism evidence="3 4">
    <name type="scientific">Aspergillus taichungensis</name>
    <dbReference type="NCBI Taxonomy" id="482145"/>
    <lineage>
        <taxon>Eukaryota</taxon>
        <taxon>Fungi</taxon>
        <taxon>Dikarya</taxon>
        <taxon>Ascomycota</taxon>
        <taxon>Pezizomycotina</taxon>
        <taxon>Eurotiomycetes</taxon>
        <taxon>Eurotiomycetidae</taxon>
        <taxon>Eurotiales</taxon>
        <taxon>Aspergillaceae</taxon>
        <taxon>Aspergillus</taxon>
        <taxon>Aspergillus subgen. Circumdati</taxon>
    </lineage>
</organism>
<keyword evidence="4" id="KW-1185">Reference proteome</keyword>
<dbReference type="InterPro" id="IPR029058">
    <property type="entry name" value="AB_hydrolase_fold"/>
</dbReference>
<evidence type="ECO:0000313" key="4">
    <source>
        <dbReference type="Proteomes" id="UP000235023"/>
    </source>
</evidence>
<reference evidence="4" key="1">
    <citation type="submission" date="2017-12" db="EMBL/GenBank/DDBJ databases">
        <authorList>
            <consortium name="DOE Joint Genome Institute"/>
            <person name="Mondo S.J."/>
            <person name="Kjaerbolling I."/>
            <person name="Vesth T.C."/>
            <person name="Frisvad J.C."/>
            <person name="Nybo J.L."/>
            <person name="Theobald S."/>
            <person name="Kuo A."/>
            <person name="Bowyer P."/>
            <person name="Matsuda Y."/>
            <person name="Lyhne E.K."/>
            <person name="Kogle M.E."/>
            <person name="Clum A."/>
            <person name="Lipzen A."/>
            <person name="Salamov A."/>
            <person name="Ngan C.Y."/>
            <person name="Daum C."/>
            <person name="Chiniquy J."/>
            <person name="Barry K."/>
            <person name="LaButti K."/>
            <person name="Haridas S."/>
            <person name="Simmons B.A."/>
            <person name="Magnuson J.K."/>
            <person name="Mortensen U.H."/>
            <person name="Larsen T.O."/>
            <person name="Grigoriev I.V."/>
            <person name="Baker S.E."/>
            <person name="Andersen M.R."/>
            <person name="Nordberg H.P."/>
            <person name="Cantor M.N."/>
            <person name="Hua S.X."/>
        </authorList>
    </citation>
    <scope>NUCLEOTIDE SEQUENCE [LARGE SCALE GENOMIC DNA]</scope>
    <source>
        <strain evidence="4">IBT 19404</strain>
    </source>
</reference>
<feature type="transmembrane region" description="Helical" evidence="2">
    <location>
        <begin position="102"/>
        <end position="122"/>
    </location>
</feature>
<dbReference type="SUPFAM" id="SSF53474">
    <property type="entry name" value="alpha/beta-Hydrolases"/>
    <property type="match status" value="1"/>
</dbReference>
<gene>
    <name evidence="3" type="ORF">BDW42DRAFT_179360</name>
</gene>
<dbReference type="Proteomes" id="UP000235023">
    <property type="component" value="Unassembled WGS sequence"/>
</dbReference>
<feature type="transmembrane region" description="Helical" evidence="2">
    <location>
        <begin position="72"/>
        <end position="96"/>
    </location>
</feature>
<keyword evidence="2" id="KW-1133">Transmembrane helix</keyword>
<dbReference type="PANTHER" id="PTHR42044:SF2">
    <property type="entry name" value="DUF676 DOMAIN-CONTAINING PROTEIN"/>
    <property type="match status" value="1"/>
</dbReference>
<proteinExistence type="predicted"/>
<feature type="region of interest" description="Disordered" evidence="1">
    <location>
        <begin position="365"/>
        <end position="387"/>
    </location>
</feature>
<evidence type="ECO:0000256" key="1">
    <source>
        <dbReference type="SAM" id="MobiDB-lite"/>
    </source>
</evidence>
<dbReference type="AlphaFoldDB" id="A0A2J5HGW6"/>
<protein>
    <recommendedName>
        <fullName evidence="5">Alpha/Beta hydrolase protein</fullName>
    </recommendedName>
</protein>
<sequence>MASYTPNEKVHKNPFLLIPSDMDMNPVRLVLKDLFSVLRLDKLLIHIVTPHSPCPSGALDELYPNYPNLRDIILHTILVIFQGLLVLASVVFIFVFWFLPGIFPGALVLIAWVVTIAILRLLNGQPSADCQVGVPENDISPVNDESELWFFINGICTGRSWLQSNLTLLANIFHREIVGIHNPTKGLIFDLLECLIQRDLDYKTRDIRQGRAQLRSALQASETRKVVLIAHSQGGIEVASILDWLYGELANETLRKLEIYTFGNAARHFRNPYLRNDSDEPVIQHIEHYANKDDFVANIGVLQCTSPTARYAANDLFSGKVFQQDRSGHLLNIHYLDTMFGENHEFMDTKVQIRGPPRLVVSHQLRQSHHPGLLTSPREGPDGGVSSTSIVDLSRLAKYRDGKSPEDGVDGC</sequence>
<evidence type="ECO:0000313" key="3">
    <source>
        <dbReference type="EMBL" id="PLN76108.1"/>
    </source>
</evidence>
<keyword evidence="2" id="KW-0812">Transmembrane</keyword>
<dbReference type="OrthoDB" id="202545at2759"/>
<dbReference type="PANTHER" id="PTHR42044">
    <property type="entry name" value="DUF676 DOMAIN-CONTAINING PROTEIN-RELATED"/>
    <property type="match status" value="1"/>
</dbReference>